<protein>
    <recommendedName>
        <fullName evidence="3">Aminoglycoside phosphotransferase domain-containing protein</fullName>
    </recommendedName>
</protein>
<evidence type="ECO:0008006" key="3">
    <source>
        <dbReference type="Google" id="ProtNLM"/>
    </source>
</evidence>
<sequence>MIATLAETGAIETLSQPQQGCSNSALPSRIDALTEIGMANSPSSADQRTLTFPADLPCERFALFKDSSFFCRNGPGSVLPSPSEVLVEARRGGTGTEFRPPPIHYPSLGLTVKYGRAVSTTEGQCLWAIRQSLGGTVPVPEVYGWTVDADVSYIYMEHIPGDTLIYRWDSLSESEKRDICDQLRMMVDSLRSLKQPNGEKFIG</sequence>
<organism evidence="1 2">
    <name type="scientific">Rhizoctonia solani</name>
    <dbReference type="NCBI Taxonomy" id="456999"/>
    <lineage>
        <taxon>Eukaryota</taxon>
        <taxon>Fungi</taxon>
        <taxon>Dikarya</taxon>
        <taxon>Basidiomycota</taxon>
        <taxon>Agaricomycotina</taxon>
        <taxon>Agaricomycetes</taxon>
        <taxon>Cantharellales</taxon>
        <taxon>Ceratobasidiaceae</taxon>
        <taxon>Rhizoctonia</taxon>
    </lineage>
</organism>
<name>A0A8H3DTH0_9AGAM</name>
<proteinExistence type="predicted"/>
<accession>A0A8H3DTH0</accession>
<reference evidence="1" key="1">
    <citation type="submission" date="2021-01" db="EMBL/GenBank/DDBJ databases">
        <authorList>
            <person name="Kaushik A."/>
        </authorList>
    </citation>
    <scope>NUCLEOTIDE SEQUENCE</scope>
    <source>
        <strain evidence="1">AG5</strain>
    </source>
</reference>
<dbReference type="AlphaFoldDB" id="A0A8H3DTH0"/>
<dbReference type="InterPro" id="IPR011009">
    <property type="entry name" value="Kinase-like_dom_sf"/>
</dbReference>
<evidence type="ECO:0000313" key="1">
    <source>
        <dbReference type="EMBL" id="CAE7094781.1"/>
    </source>
</evidence>
<dbReference type="EMBL" id="CAJNJQ010000692">
    <property type="protein sequence ID" value="CAE7094781.1"/>
    <property type="molecule type" value="Genomic_DNA"/>
</dbReference>
<evidence type="ECO:0000313" key="2">
    <source>
        <dbReference type="Proteomes" id="UP000663827"/>
    </source>
</evidence>
<dbReference type="SUPFAM" id="SSF56112">
    <property type="entry name" value="Protein kinase-like (PK-like)"/>
    <property type="match status" value="1"/>
</dbReference>
<comment type="caution">
    <text evidence="1">The sequence shown here is derived from an EMBL/GenBank/DDBJ whole genome shotgun (WGS) entry which is preliminary data.</text>
</comment>
<dbReference type="Proteomes" id="UP000663827">
    <property type="component" value="Unassembled WGS sequence"/>
</dbReference>
<gene>
    <name evidence="1" type="ORF">RDB_LOCUS35475</name>
</gene>